<gene>
    <name evidence="5" type="ORF">APUTEX25_001631</name>
</gene>
<dbReference type="Pfam" id="PF03489">
    <property type="entry name" value="SapB_2"/>
    <property type="match status" value="1"/>
</dbReference>
<evidence type="ECO:0000313" key="6">
    <source>
        <dbReference type="Proteomes" id="UP000279271"/>
    </source>
</evidence>
<dbReference type="PANTHER" id="PTHR11480">
    <property type="entry name" value="SAPOSIN-RELATED"/>
    <property type="match status" value="1"/>
</dbReference>
<comment type="caution">
    <text evidence="5">The sequence shown here is derived from an EMBL/GenBank/DDBJ whole genome shotgun (WGS) entry which is preliminary data.</text>
</comment>
<sequence length="331" mass="35166">MAKRTLAGLVLLVIAGSTMGLPLAQRQTALRGQDAPACELCEGLVVSLSAYLSDPKTQAYVQELLVGAMCEGLPDAFHDTCVQELAAVYRQVVATVVAALDPHDVCTLAGVCVGTVAGVNSANGPFDCPMCRMVALTLLQRFKDPKVRSEMHTGFLQACNDLEPAKRPKCVTDVDALFQAVENIMDDLDPDMACEVAQFCPRPALGAGTGAARLAVPAAVPAMRALFHSLVEQRPARVGDKESCDNCKVVVLQAVAIIQVGAEAVNGANPKTQADIIEYAKESCSMFPDWQDSCEAYVTLYGPIAINMLVTYLQPQTVCSELGYCPPLSLA</sequence>
<dbReference type="Gene3D" id="1.10.225.10">
    <property type="entry name" value="Saposin-like"/>
    <property type="match status" value="3"/>
</dbReference>
<evidence type="ECO:0000256" key="3">
    <source>
        <dbReference type="SAM" id="SignalP"/>
    </source>
</evidence>
<feature type="chain" id="PRO_5018068879" description="Saposin B-type domain-containing protein" evidence="3">
    <location>
        <begin position="21"/>
        <end position="331"/>
    </location>
</feature>
<keyword evidence="2" id="KW-0325">Glycoprotein</keyword>
<feature type="domain" description="Saposin B-type" evidence="4">
    <location>
        <begin position="34"/>
        <end position="116"/>
    </location>
</feature>
<evidence type="ECO:0000259" key="4">
    <source>
        <dbReference type="PROSITE" id="PS50015"/>
    </source>
</evidence>
<dbReference type="InterPro" id="IPR011001">
    <property type="entry name" value="Saposin-like"/>
</dbReference>
<protein>
    <recommendedName>
        <fullName evidence="4">Saposin B-type domain-containing protein</fullName>
    </recommendedName>
</protein>
<keyword evidence="1" id="KW-1015">Disulfide bond</keyword>
<evidence type="ECO:0000313" key="5">
    <source>
        <dbReference type="EMBL" id="RMZ52241.1"/>
    </source>
</evidence>
<dbReference type="Proteomes" id="UP000279271">
    <property type="component" value="Unassembled WGS sequence"/>
</dbReference>
<accession>A0A3M7KNW7</accession>
<dbReference type="PROSITE" id="PS50015">
    <property type="entry name" value="SAP_B"/>
    <property type="match status" value="3"/>
</dbReference>
<dbReference type="InterPro" id="IPR051428">
    <property type="entry name" value="Sphingo_Act-Surfact_Prot"/>
</dbReference>
<evidence type="ECO:0000256" key="1">
    <source>
        <dbReference type="ARBA" id="ARBA00023157"/>
    </source>
</evidence>
<feature type="domain" description="Saposin B-type" evidence="4">
    <location>
        <begin position="240"/>
        <end position="329"/>
    </location>
</feature>
<reference evidence="6" key="1">
    <citation type="journal article" date="2018" name="Algal Res.">
        <title>Characterization of plant carbon substrate utilization by Auxenochlorella protothecoides.</title>
        <authorList>
            <person name="Vogler B.W."/>
            <person name="Starkenburg S.R."/>
            <person name="Sudasinghe N."/>
            <person name="Schambach J.Y."/>
            <person name="Rollin J.A."/>
            <person name="Pattathil S."/>
            <person name="Barry A.N."/>
        </authorList>
    </citation>
    <scope>NUCLEOTIDE SEQUENCE [LARGE SCALE GENOMIC DNA]</scope>
    <source>
        <strain evidence="6">UTEX 25</strain>
    </source>
</reference>
<dbReference type="AlphaFoldDB" id="A0A3M7KNW7"/>
<keyword evidence="3" id="KW-0732">Signal</keyword>
<feature type="domain" description="Saposin B-type" evidence="4">
    <location>
        <begin position="124"/>
        <end position="204"/>
    </location>
</feature>
<proteinExistence type="predicted"/>
<organism evidence="5 6">
    <name type="scientific">Auxenochlorella protothecoides</name>
    <name type="common">Green microalga</name>
    <name type="synonym">Chlorella protothecoides</name>
    <dbReference type="NCBI Taxonomy" id="3075"/>
    <lineage>
        <taxon>Eukaryota</taxon>
        <taxon>Viridiplantae</taxon>
        <taxon>Chlorophyta</taxon>
        <taxon>core chlorophytes</taxon>
        <taxon>Trebouxiophyceae</taxon>
        <taxon>Chlorellales</taxon>
        <taxon>Chlorellaceae</taxon>
        <taxon>Auxenochlorella</taxon>
    </lineage>
</organism>
<dbReference type="SUPFAM" id="SSF47862">
    <property type="entry name" value="Saposin"/>
    <property type="match status" value="3"/>
</dbReference>
<name>A0A3M7KNW7_AUXPR</name>
<dbReference type="SMART" id="SM00741">
    <property type="entry name" value="SapB"/>
    <property type="match status" value="3"/>
</dbReference>
<dbReference type="InterPro" id="IPR008138">
    <property type="entry name" value="SapB_2"/>
</dbReference>
<dbReference type="InterPro" id="IPR008139">
    <property type="entry name" value="SaposinB_dom"/>
</dbReference>
<dbReference type="EMBL" id="QOKY01000213">
    <property type="protein sequence ID" value="RMZ52241.1"/>
    <property type="molecule type" value="Genomic_DNA"/>
</dbReference>
<evidence type="ECO:0000256" key="2">
    <source>
        <dbReference type="ARBA" id="ARBA00023180"/>
    </source>
</evidence>
<feature type="signal peptide" evidence="3">
    <location>
        <begin position="1"/>
        <end position="20"/>
    </location>
</feature>